<organism evidence="8 9">
    <name type="scientific">Aliishimia ponticola</name>
    <dbReference type="NCBI Taxonomy" id="2499833"/>
    <lineage>
        <taxon>Bacteria</taxon>
        <taxon>Pseudomonadati</taxon>
        <taxon>Pseudomonadota</taxon>
        <taxon>Alphaproteobacteria</taxon>
        <taxon>Rhodobacterales</taxon>
        <taxon>Paracoccaceae</taxon>
        <taxon>Aliishimia</taxon>
    </lineage>
</organism>
<dbReference type="EMBL" id="SRKY01000005">
    <property type="protein sequence ID" value="THH34875.1"/>
    <property type="molecule type" value="Genomic_DNA"/>
</dbReference>
<evidence type="ECO:0000256" key="1">
    <source>
        <dbReference type="ARBA" id="ARBA00001936"/>
    </source>
</evidence>
<dbReference type="InterPro" id="IPR015797">
    <property type="entry name" value="NUDIX_hydrolase-like_dom_sf"/>
</dbReference>
<gene>
    <name evidence="8" type="ORF">E4Z66_16955</name>
</gene>
<dbReference type="RefSeq" id="WP_136464249.1">
    <property type="nucleotide sequence ID" value="NZ_SRKY01000005.1"/>
</dbReference>
<keyword evidence="5" id="KW-0460">Magnesium</keyword>
<dbReference type="NCBIfam" id="NF007980">
    <property type="entry name" value="PRK10707.1"/>
    <property type="match status" value="1"/>
</dbReference>
<reference evidence="8 9" key="1">
    <citation type="submission" date="2019-04" db="EMBL/GenBank/DDBJ databases">
        <title>Shimia ponticola sp. nov., isolated from seawater.</title>
        <authorList>
            <person name="Kim Y.-O."/>
            <person name="Yoon J.-H."/>
        </authorList>
    </citation>
    <scope>NUCLEOTIDE SEQUENCE [LARGE SCALE GENOMIC DNA]</scope>
    <source>
        <strain evidence="8 9">MYP11</strain>
    </source>
</reference>
<dbReference type="CDD" id="cd03426">
    <property type="entry name" value="NUDIX_CoAse_Nudt7"/>
    <property type="match status" value="1"/>
</dbReference>
<dbReference type="PROSITE" id="PS51462">
    <property type="entry name" value="NUDIX"/>
    <property type="match status" value="1"/>
</dbReference>
<comment type="cofactor">
    <cofactor evidence="2">
        <name>Mg(2+)</name>
        <dbReference type="ChEBI" id="CHEBI:18420"/>
    </cofactor>
</comment>
<evidence type="ECO:0000313" key="8">
    <source>
        <dbReference type="EMBL" id="THH34875.1"/>
    </source>
</evidence>
<dbReference type="AlphaFoldDB" id="A0A4S4N8J3"/>
<dbReference type="GO" id="GO:0010945">
    <property type="term" value="F:coenzyme A diphosphatase activity"/>
    <property type="evidence" value="ECO:0007669"/>
    <property type="project" value="InterPro"/>
</dbReference>
<dbReference type="SUPFAM" id="SSF55811">
    <property type="entry name" value="Nudix"/>
    <property type="match status" value="1"/>
</dbReference>
<comment type="cofactor">
    <cofactor evidence="1">
        <name>Mn(2+)</name>
        <dbReference type="ChEBI" id="CHEBI:29035"/>
    </cofactor>
</comment>
<evidence type="ECO:0000256" key="2">
    <source>
        <dbReference type="ARBA" id="ARBA00001946"/>
    </source>
</evidence>
<keyword evidence="9" id="KW-1185">Reference proteome</keyword>
<keyword evidence="4" id="KW-0378">Hydrolase</keyword>
<evidence type="ECO:0000256" key="3">
    <source>
        <dbReference type="ARBA" id="ARBA00022723"/>
    </source>
</evidence>
<dbReference type="PANTHER" id="PTHR12992:SF11">
    <property type="entry name" value="MITOCHONDRIAL COENZYME A DIPHOSPHATASE NUDT8"/>
    <property type="match status" value="1"/>
</dbReference>
<evidence type="ECO:0000256" key="6">
    <source>
        <dbReference type="ARBA" id="ARBA00023211"/>
    </source>
</evidence>
<dbReference type="PANTHER" id="PTHR12992">
    <property type="entry name" value="NUDIX HYDROLASE"/>
    <property type="match status" value="1"/>
</dbReference>
<name>A0A4S4N8J3_9RHOB</name>
<accession>A0A4S4N8J3</accession>
<dbReference type="InterPro" id="IPR000086">
    <property type="entry name" value="NUDIX_hydrolase_dom"/>
</dbReference>
<dbReference type="OrthoDB" id="9802805at2"/>
<dbReference type="InterPro" id="IPR045121">
    <property type="entry name" value="CoAse"/>
</dbReference>
<dbReference type="Pfam" id="PF00293">
    <property type="entry name" value="NUDIX"/>
    <property type="match status" value="1"/>
</dbReference>
<keyword evidence="3" id="KW-0479">Metal-binding</keyword>
<evidence type="ECO:0000256" key="5">
    <source>
        <dbReference type="ARBA" id="ARBA00022842"/>
    </source>
</evidence>
<comment type="caution">
    <text evidence="8">The sequence shown here is derived from an EMBL/GenBank/DDBJ whole genome shotgun (WGS) entry which is preliminary data.</text>
</comment>
<feature type="domain" description="Nudix hydrolase" evidence="7">
    <location>
        <begin position="36"/>
        <end position="173"/>
    </location>
</feature>
<protein>
    <submittedName>
        <fullName evidence="8">CoA pyrophosphatase</fullName>
    </submittedName>
</protein>
<sequence length="199" mass="21770">MSDVMERAFAALGNGAHRPSSDYDLNKNIKLPADRTLRPAGVLIIIRPDESGPTVYLTKRSSALKHHPGQVAFPGGKQDPEDTDIVAAALREAREEIGLPDGAATVIGQLPAHETVTGFTVTPVIARLDTDFEVIPEAGEVAEVFSVPLAHLLKPENFQIQSRRWRGQMRAYYAIPFGPYYIWGATARILRGWADAVDL</sequence>
<dbReference type="GO" id="GO:0046872">
    <property type="term" value="F:metal ion binding"/>
    <property type="evidence" value="ECO:0007669"/>
    <property type="project" value="UniProtKB-KW"/>
</dbReference>
<dbReference type="Proteomes" id="UP000306602">
    <property type="component" value="Unassembled WGS sequence"/>
</dbReference>
<keyword evidence="6" id="KW-0464">Manganese</keyword>
<dbReference type="Gene3D" id="3.90.79.10">
    <property type="entry name" value="Nucleoside Triphosphate Pyrophosphohydrolase"/>
    <property type="match status" value="1"/>
</dbReference>
<evidence type="ECO:0000259" key="7">
    <source>
        <dbReference type="PROSITE" id="PS51462"/>
    </source>
</evidence>
<proteinExistence type="predicted"/>
<evidence type="ECO:0000313" key="9">
    <source>
        <dbReference type="Proteomes" id="UP000306602"/>
    </source>
</evidence>
<evidence type="ECO:0000256" key="4">
    <source>
        <dbReference type="ARBA" id="ARBA00022801"/>
    </source>
</evidence>